<dbReference type="Gene3D" id="3.40.50.300">
    <property type="entry name" value="P-loop containing nucleotide triphosphate hydrolases"/>
    <property type="match status" value="1"/>
</dbReference>
<dbReference type="InterPro" id="IPR027417">
    <property type="entry name" value="P-loop_NTPase"/>
</dbReference>
<accession>A0A9P1K1R9</accession>
<keyword evidence="1" id="KW-0614">Plasmid</keyword>
<reference evidence="1 2" key="1">
    <citation type="journal article" date="2011" name="PLoS Genet.">
        <title>Azospirillum genomes reveal transition of bacteria from aquatic to terrestrial environments.</title>
        <authorList>
            <person name="Wisniewski-Dye F."/>
            <person name="Borziak K."/>
            <person name="Khalsa-Moyers G."/>
            <person name="Alexandre G."/>
            <person name="Sukharnikov L.O."/>
            <person name="Wuichet K."/>
            <person name="Hurst G.B."/>
            <person name="McDonald W.H."/>
            <person name="Robertson J.S."/>
            <person name="Barbe V."/>
            <person name="Calteau A."/>
            <person name="Rouy Z."/>
            <person name="Mangenot S."/>
            <person name="Prigent-Combaret C."/>
            <person name="Normand P."/>
            <person name="Boyer M."/>
            <person name="Siguier P."/>
            <person name="Dessaux Y."/>
            <person name="Elmerich C."/>
            <person name="Condemine G."/>
            <person name="Krishnen G."/>
            <person name="Kennedy I."/>
            <person name="Paterson A.H."/>
            <person name="Gonzalez V."/>
            <person name="Mavingui P."/>
            <person name="Zhulin I.B."/>
        </authorList>
    </citation>
    <scope>NUCLEOTIDE SEQUENCE [LARGE SCALE GENOMIC DNA]</scope>
    <source>
        <strain evidence="1 2">Sp245</strain>
    </source>
</reference>
<name>A0A9P1K1R9_9PROT</name>
<dbReference type="KEGG" id="abs:AZOBR_p50165"/>
<dbReference type="Proteomes" id="UP000007319">
    <property type="component" value="Plasmid AZOBR_p5"/>
</dbReference>
<keyword evidence="2" id="KW-1185">Reference proteome</keyword>
<dbReference type="RefSeq" id="WP_014242730.1">
    <property type="nucleotide sequence ID" value="NC_016619.1"/>
</dbReference>
<geneLocation type="plasmid" evidence="1 2">
    <name>AZOBR_p5</name>
</geneLocation>
<sequence>MTTTDGLNALVRALRDMAKTGSDGFEGFVRNVLRHALGRHIRLLKSGPQHGGDMLADSRTALPEMVIECKRYTRKLSFDELRTKLEEALRERPNMELWVVATTVDINARDVERLRDIAGDKYVSVECLDWDDSAGAIPSLAALCARVPDLVQAKFPALWPAFKVCVDARKAEFERLGDDIVDRLSRPDCGYALAQAKAEGWLRTTLASPVMARRNLRSRAGLTAPETRRIRRDAIMQGLDDWWSDGAEAPCVLLGKEGMGKTWAILAWCLERFEKDAEPPLVLVVSAGDVDSTDAERTFDQILRKATASDALRWDRVEHWAKHGDDRRILVIVDGLNQNFGFDWRDFLFRFERLVMNETSVFALALTCRPEYWERDLQSPLQASGEDFTKIPVGPFDDAELEAFLRLHGHSTQDFPEGLRAVMSVPRLSELAMELSAHLSQVGEVTREMLYLAEWAHRRRVNADAGVLDPRAIKRFAGELAHRFLNDPADAISCQEILKILDRNGGQGKERLGNALSDIVDGHWLNPGGDDHCYLIEPQALPYVVGLDLVEQARRKPEPAAVREVIAEYTEPASGGDFAAQVLRAATAVAIYGGRVESVYDSRSRRDDEVPASVKEELLAAWLTSQNFGEEDEDEAGRLIGADPVSYLDVAERLCSDGGYEFRSHDVLVRAFVRGARRVPAVLDALKARLPSWVGEAEQYRLWSPASLQQGHADAITRSLAHASDIAAALKRPWTADTLVKGGASLQHNAFRILSHLPRAPFVDTLTAWAVSKAVFNTSDHAEETSAAWILRLNPQDRDNANEILIAEAVLLESSGDRFGATVGWHMRWMVGSRTALAPLSPALEMPARSCPAGWIIDGQGRLTRDRRKKPLQWSELKDLGEHASDSRVTLDTTALFDLADMVRRTSLSDMLEGDPTAEADPRDNARVVLLRWAPALWAKTLGSHLRSRAAMIDTDFASMSMDLSEDFLIVTPEALDELSRASLEVLRSQQWEGGFLEPYQVRDLFNCVMLGLAGKSAQEQVALLSDWPDGASFEARWAAILARPDAGTLMDVLARIEVTGQPAERQAWLGYLSFSNLTAMPAEGSRILARLVSGTDLESVVLPVLLRCPQRHAASALAQTDWISRYAPPRDTRLQGSFILASKHSGLSLPELVERIHITVLPWAVEQRGCQPDDVAVLRCALLSYIEASLRGDFDNIAVSGPETFPDEISHRLHAPKAHRVLWREHRAELEPLLEAVASRDDPIRMGEGPLAMLVRGLLCAAMTDTPEVGIALWQAMHQRRPRHGFPGHEAADLLHLPFTIDGPAMSPLRRRVLELAFTDDELATSVRIAMRHGRSSWLLSTIEAGFESADTAWNARALTLAGLLDESPAADALWERISADQALRGWLDDVRRNAAKGYRRNAQARHWLRQFLSASDDAEALAGHALFLACVGPQVESWADSMVATAKDLPERRLQHWRINRARIDEKLRSKESTFFHTPICKDLHPWTTL</sequence>
<evidence type="ECO:0008006" key="3">
    <source>
        <dbReference type="Google" id="ProtNLM"/>
    </source>
</evidence>
<evidence type="ECO:0000313" key="1">
    <source>
        <dbReference type="EMBL" id="CCD03935.1"/>
    </source>
</evidence>
<protein>
    <recommendedName>
        <fullName evidence="3">NACHT domain-containing protein</fullName>
    </recommendedName>
</protein>
<proteinExistence type="predicted"/>
<gene>
    <name evidence="1" type="ORF">AZOBR_p50165</name>
</gene>
<dbReference type="EMBL" id="HE577332">
    <property type="protein sequence ID" value="CCD03935.1"/>
    <property type="molecule type" value="Genomic_DNA"/>
</dbReference>
<evidence type="ECO:0000313" key="2">
    <source>
        <dbReference type="Proteomes" id="UP000007319"/>
    </source>
</evidence>
<organism evidence="1 2">
    <name type="scientific">Azospirillum baldaniorum</name>
    <dbReference type="NCBI Taxonomy" id="1064539"/>
    <lineage>
        <taxon>Bacteria</taxon>
        <taxon>Pseudomonadati</taxon>
        <taxon>Pseudomonadota</taxon>
        <taxon>Alphaproteobacteria</taxon>
        <taxon>Rhodospirillales</taxon>
        <taxon>Azospirillaceae</taxon>
        <taxon>Azospirillum</taxon>
    </lineage>
</organism>